<dbReference type="InterPro" id="IPR029033">
    <property type="entry name" value="His_PPase_superfam"/>
</dbReference>
<proteinExistence type="predicted"/>
<dbReference type="GO" id="GO:0016787">
    <property type="term" value="F:hydrolase activity"/>
    <property type="evidence" value="ECO:0007669"/>
    <property type="project" value="UniProtKB-KW"/>
</dbReference>
<keyword evidence="3" id="KW-0378">Hydrolase</keyword>
<dbReference type="InterPro" id="IPR050275">
    <property type="entry name" value="PGM_Phosphatase"/>
</dbReference>
<dbReference type="CDD" id="cd07067">
    <property type="entry name" value="HP_PGM_like"/>
    <property type="match status" value="1"/>
</dbReference>
<comment type="caution">
    <text evidence="3">The sequence shown here is derived from an EMBL/GenBank/DDBJ whole genome shotgun (WGS) entry which is preliminary data.</text>
</comment>
<name>A0ABW5P605_9DEIO</name>
<keyword evidence="4" id="KW-1185">Reference proteome</keyword>
<dbReference type="Gene3D" id="3.40.50.1240">
    <property type="entry name" value="Phosphoglycerate mutase-like"/>
    <property type="match status" value="1"/>
</dbReference>
<keyword evidence="2" id="KW-0413">Isomerase</keyword>
<dbReference type="EC" id="3.1.3.-" evidence="3"/>
<protein>
    <submittedName>
        <fullName evidence="3">Histidine phosphatase family protein</fullName>
        <ecNumber evidence="3">3.1.3.-</ecNumber>
    </submittedName>
</protein>
<evidence type="ECO:0000313" key="4">
    <source>
        <dbReference type="Proteomes" id="UP001597475"/>
    </source>
</evidence>
<gene>
    <name evidence="3" type="ORF">ACFSR9_13455</name>
</gene>
<accession>A0ABW5P605</accession>
<evidence type="ECO:0000256" key="2">
    <source>
        <dbReference type="ARBA" id="ARBA00023235"/>
    </source>
</evidence>
<dbReference type="SUPFAM" id="SSF53254">
    <property type="entry name" value="Phosphoglycerate mutase-like"/>
    <property type="match status" value="1"/>
</dbReference>
<reference evidence="4" key="1">
    <citation type="journal article" date="2019" name="Int. J. Syst. Evol. Microbiol.">
        <title>The Global Catalogue of Microorganisms (GCM) 10K type strain sequencing project: providing services to taxonomists for standard genome sequencing and annotation.</title>
        <authorList>
            <consortium name="The Broad Institute Genomics Platform"/>
            <consortium name="The Broad Institute Genome Sequencing Center for Infectious Disease"/>
            <person name="Wu L."/>
            <person name="Ma J."/>
        </authorList>
    </citation>
    <scope>NUCLEOTIDE SEQUENCE [LARGE SCALE GENOMIC DNA]</scope>
    <source>
        <strain evidence="4">KCTC 33842</strain>
    </source>
</reference>
<dbReference type="Proteomes" id="UP001597475">
    <property type="component" value="Unassembled WGS sequence"/>
</dbReference>
<keyword evidence="1" id="KW-0324">Glycolysis</keyword>
<evidence type="ECO:0000256" key="1">
    <source>
        <dbReference type="ARBA" id="ARBA00023152"/>
    </source>
</evidence>
<dbReference type="PANTHER" id="PTHR48100">
    <property type="entry name" value="BROAD-SPECIFICITY PHOSPHATASE YOR283W-RELATED"/>
    <property type="match status" value="1"/>
</dbReference>
<dbReference type="PANTHER" id="PTHR48100:SF1">
    <property type="entry name" value="HISTIDINE PHOSPHATASE FAMILY PROTEIN-RELATED"/>
    <property type="match status" value="1"/>
</dbReference>
<dbReference type="InterPro" id="IPR013078">
    <property type="entry name" value="His_Pase_superF_clade-1"/>
</dbReference>
<organism evidence="3 4">
    <name type="scientific">Deinococcus taklimakanensis</name>
    <dbReference type="NCBI Taxonomy" id="536443"/>
    <lineage>
        <taxon>Bacteria</taxon>
        <taxon>Thermotogati</taxon>
        <taxon>Deinococcota</taxon>
        <taxon>Deinococci</taxon>
        <taxon>Deinococcales</taxon>
        <taxon>Deinococcaceae</taxon>
        <taxon>Deinococcus</taxon>
    </lineage>
</organism>
<dbReference type="EMBL" id="JBHUMK010000063">
    <property type="protein sequence ID" value="MFD2610435.1"/>
    <property type="molecule type" value="Genomic_DNA"/>
</dbReference>
<evidence type="ECO:0000313" key="3">
    <source>
        <dbReference type="EMBL" id="MFD2610435.1"/>
    </source>
</evidence>
<dbReference type="RefSeq" id="WP_386846609.1">
    <property type="nucleotide sequence ID" value="NZ_JBHUMK010000063.1"/>
</dbReference>
<dbReference type="InterPro" id="IPR001345">
    <property type="entry name" value="PG/BPGM_mutase_AS"/>
</dbReference>
<sequence length="218" mass="23382">MSPLSPTQARLILVRHGQTAHNRERRVQGHLDAPLDEVGQGQARALAVHLHGLGVRPTTIHTSDLGRAAATAGALHGALGGTLTSTPALREIHLGDWEGQLYAELQTTQAEHFGRFWSGDPECSPPGGETPAQVGERAQTYLRTHWPQAGETLIVVSHGITLGALLSRLLGLDYQAAWQTRRLEHGNTAFSVLTLDARTGQVQDVVLPGTPHLDQLPG</sequence>
<dbReference type="SMART" id="SM00855">
    <property type="entry name" value="PGAM"/>
    <property type="match status" value="1"/>
</dbReference>
<dbReference type="Pfam" id="PF00300">
    <property type="entry name" value="His_Phos_1"/>
    <property type="match status" value="1"/>
</dbReference>
<dbReference type="PROSITE" id="PS00175">
    <property type="entry name" value="PG_MUTASE"/>
    <property type="match status" value="1"/>
</dbReference>